<dbReference type="RefSeq" id="WP_380638887.1">
    <property type="nucleotide sequence ID" value="NZ_JBHSQO010000030.1"/>
</dbReference>
<evidence type="ECO:0000313" key="3">
    <source>
        <dbReference type="Proteomes" id="UP001596220"/>
    </source>
</evidence>
<keyword evidence="1" id="KW-1133">Transmembrane helix</keyword>
<keyword evidence="3" id="KW-1185">Reference proteome</keyword>
<proteinExistence type="predicted"/>
<protein>
    <submittedName>
        <fullName evidence="2">Type VII secretion protein EccB</fullName>
    </submittedName>
</protein>
<gene>
    <name evidence="2" type="ORF">ACFP3R_25080</name>
</gene>
<evidence type="ECO:0000313" key="2">
    <source>
        <dbReference type="EMBL" id="MFC6092561.1"/>
    </source>
</evidence>
<feature type="transmembrane region" description="Helical" evidence="1">
    <location>
        <begin position="38"/>
        <end position="58"/>
    </location>
</feature>
<dbReference type="EMBL" id="JBHSQO010000030">
    <property type="protein sequence ID" value="MFC6092561.1"/>
    <property type="molecule type" value="Genomic_DNA"/>
</dbReference>
<dbReference type="Pfam" id="PF05108">
    <property type="entry name" value="T7SS_ESX1_EccB"/>
    <property type="match status" value="1"/>
</dbReference>
<evidence type="ECO:0000256" key="1">
    <source>
        <dbReference type="SAM" id="Phobius"/>
    </source>
</evidence>
<dbReference type="PANTHER" id="PTHR40765">
    <property type="entry name" value="ESX-2 SECRETION SYSTEM ATPASE ECCB2"/>
    <property type="match status" value="1"/>
</dbReference>
<dbReference type="Gene3D" id="3.30.2390.20">
    <property type="entry name" value="Type VII secretion system EccB, repeat 1 domain"/>
    <property type="match status" value="1"/>
</dbReference>
<organism evidence="2 3">
    <name type="scientific">Saccharothrix lopnurensis</name>
    <dbReference type="NCBI Taxonomy" id="1670621"/>
    <lineage>
        <taxon>Bacteria</taxon>
        <taxon>Bacillati</taxon>
        <taxon>Actinomycetota</taxon>
        <taxon>Actinomycetes</taxon>
        <taxon>Pseudonocardiales</taxon>
        <taxon>Pseudonocardiaceae</taxon>
        <taxon>Saccharothrix</taxon>
    </lineage>
</organism>
<reference evidence="3" key="1">
    <citation type="journal article" date="2019" name="Int. J. Syst. Evol. Microbiol.">
        <title>The Global Catalogue of Microorganisms (GCM) 10K type strain sequencing project: providing services to taxonomists for standard genome sequencing and annotation.</title>
        <authorList>
            <consortium name="The Broad Institute Genomics Platform"/>
            <consortium name="The Broad Institute Genome Sequencing Center for Infectious Disease"/>
            <person name="Wu L."/>
            <person name="Ma J."/>
        </authorList>
    </citation>
    <scope>NUCLEOTIDE SEQUENCE [LARGE SCALE GENOMIC DNA]</scope>
    <source>
        <strain evidence="3">CGMCC 4.7246</strain>
    </source>
</reference>
<dbReference type="PANTHER" id="PTHR40765:SF2">
    <property type="entry name" value="ESX-2 SECRETION SYSTEM ATPASE ECCB2"/>
    <property type="match status" value="1"/>
</dbReference>
<name>A0ABW1PBI5_9PSEU</name>
<dbReference type="InterPro" id="IPR007795">
    <property type="entry name" value="T7SS_EccB"/>
</dbReference>
<accession>A0ABW1PBI5</accession>
<keyword evidence="1" id="KW-0472">Membrane</keyword>
<keyword evidence="1" id="KW-0812">Transmembrane</keyword>
<dbReference type="Proteomes" id="UP001596220">
    <property type="component" value="Unassembled WGS sequence"/>
</dbReference>
<comment type="caution">
    <text evidence="2">The sequence shown here is derived from an EMBL/GenBank/DDBJ whole genome shotgun (WGS) entry which is preliminary data.</text>
</comment>
<sequence>MSTPFGGGAHRHLASRLSSALVTGSRWRVDSSERRLRLGLLAGALVTAAVLAALSLGVAGRATTVAAPWWHEGAFLAEGETGARYVVLDGRLRPVPNHASALLVLGRSDVSPKVVPRAELPVPGPALGIPGAPDRLPPPDQLLARSELDLARTSGIPAGRGALVRSGRAHHLVTDDGTAFPLTRGAGGDALIALGYAGTTPVEVEAGWLASFASGPTLDPARARAGL</sequence>
<dbReference type="InterPro" id="IPR044857">
    <property type="entry name" value="T7SS_EccB_R1"/>
</dbReference>